<reference evidence="2 3" key="1">
    <citation type="journal article" date="2021" name="Microbiol. Spectr.">
        <title>A Single Bacterium Capable of Oxidation and Reduction of Iron at Circumneutral pH.</title>
        <authorList>
            <person name="Kato S."/>
            <person name="Ohkuma M."/>
        </authorList>
    </citation>
    <scope>NUCLEOTIDE SEQUENCE [LARGE SCALE GENOMIC DNA]</scope>
    <source>
        <strain evidence="2 3">MIZ03</strain>
    </source>
</reference>
<dbReference type="Gene3D" id="2.30.110.10">
    <property type="entry name" value="Electron Transport, Fmn-binding Protein, Chain A"/>
    <property type="match status" value="1"/>
</dbReference>
<name>A0ABN6D259_9BURK</name>
<evidence type="ECO:0000313" key="3">
    <source>
        <dbReference type="Proteomes" id="UP000824366"/>
    </source>
</evidence>
<keyword evidence="3" id="KW-1185">Reference proteome</keyword>
<feature type="region of interest" description="Disordered" evidence="1">
    <location>
        <begin position="151"/>
        <end position="170"/>
    </location>
</feature>
<dbReference type="InterPro" id="IPR012349">
    <property type="entry name" value="Split_barrel_FMN-bd"/>
</dbReference>
<protein>
    <recommendedName>
        <fullName evidence="4">Pyridoxamine 5'-phosphate oxidase putative domain-containing protein</fullName>
    </recommendedName>
</protein>
<organism evidence="2 3">
    <name type="scientific">Rhodoferax lithotrophicus</name>
    <dbReference type="NCBI Taxonomy" id="2798804"/>
    <lineage>
        <taxon>Bacteria</taxon>
        <taxon>Pseudomonadati</taxon>
        <taxon>Pseudomonadota</taxon>
        <taxon>Betaproteobacteria</taxon>
        <taxon>Burkholderiales</taxon>
        <taxon>Comamonadaceae</taxon>
        <taxon>Rhodoferax</taxon>
    </lineage>
</organism>
<proteinExistence type="predicted"/>
<accession>A0ABN6D259</accession>
<dbReference type="EMBL" id="AP024238">
    <property type="protein sequence ID" value="BCO26070.1"/>
    <property type="molecule type" value="Genomic_DNA"/>
</dbReference>
<dbReference type="Proteomes" id="UP000824366">
    <property type="component" value="Chromosome"/>
</dbReference>
<evidence type="ECO:0008006" key="4">
    <source>
        <dbReference type="Google" id="ProtNLM"/>
    </source>
</evidence>
<gene>
    <name evidence="2" type="ORF">MIZ03_0950</name>
</gene>
<sequence>MKSPIISSLLSPEHIAMVDKGVSTIVSSCDAGLRPSIMRALGSSITPGGESVTVYLSRKQSRQLLLDVAATGRIAVVFSEPFSHRTLQVKAAQVRIRAAQASDEALLQRYLAAMECEIARVGFDARFTRAMFAVKLDDVVAISFEPDEAYDQTPGPKAGTALPVAGGHTA</sequence>
<evidence type="ECO:0000256" key="1">
    <source>
        <dbReference type="SAM" id="MobiDB-lite"/>
    </source>
</evidence>
<evidence type="ECO:0000313" key="2">
    <source>
        <dbReference type="EMBL" id="BCO26070.1"/>
    </source>
</evidence>
<dbReference type="RefSeq" id="WP_223909065.1">
    <property type="nucleotide sequence ID" value="NZ_AP024238.1"/>
</dbReference>